<evidence type="ECO:0000256" key="7">
    <source>
        <dbReference type="ARBA" id="ARBA00023136"/>
    </source>
</evidence>
<dbReference type="InterPro" id="IPR020966">
    <property type="entry name" value="ALMT"/>
</dbReference>
<proteinExistence type="inferred from homology"/>
<dbReference type="Pfam" id="PF11744">
    <property type="entry name" value="ALMT"/>
    <property type="match status" value="2"/>
</dbReference>
<dbReference type="PANTHER" id="PTHR31086">
    <property type="entry name" value="ALUMINUM-ACTIVATED MALATE TRANSPORTER 10"/>
    <property type="match status" value="1"/>
</dbReference>
<keyword evidence="5 9" id="KW-1133">Transmembrane helix</keyword>
<feature type="transmembrane region" description="Helical" evidence="9">
    <location>
        <begin position="127"/>
        <end position="144"/>
    </location>
</feature>
<keyword evidence="6" id="KW-0406">Ion transport</keyword>
<keyword evidence="8" id="KW-0407">Ion channel</keyword>
<reference evidence="11" key="1">
    <citation type="submission" date="2025-08" db="UniProtKB">
        <authorList>
            <consortium name="RefSeq"/>
        </authorList>
    </citation>
    <scope>IDENTIFICATION</scope>
    <source>
        <tissue evidence="11">Young leaves</tissue>
    </source>
</reference>
<evidence type="ECO:0000256" key="6">
    <source>
        <dbReference type="ARBA" id="ARBA00023065"/>
    </source>
</evidence>
<accession>A0A6J1KV22</accession>
<gene>
    <name evidence="11" type="primary">LOC111498954</name>
</gene>
<feature type="transmembrane region" description="Helical" evidence="9">
    <location>
        <begin position="74"/>
        <end position="93"/>
    </location>
</feature>
<evidence type="ECO:0000256" key="4">
    <source>
        <dbReference type="ARBA" id="ARBA00022692"/>
    </source>
</evidence>
<evidence type="ECO:0000256" key="5">
    <source>
        <dbReference type="ARBA" id="ARBA00022989"/>
    </source>
</evidence>
<comment type="subcellular location">
    <subcellularLocation>
        <location evidence="1">Membrane</location>
        <topology evidence="1">Multi-pass membrane protein</topology>
    </subcellularLocation>
</comment>
<evidence type="ECO:0000256" key="8">
    <source>
        <dbReference type="ARBA" id="ARBA00023303"/>
    </source>
</evidence>
<evidence type="ECO:0000313" key="10">
    <source>
        <dbReference type="Proteomes" id="UP000504608"/>
    </source>
</evidence>
<keyword evidence="7 9" id="KW-0472">Membrane</keyword>
<keyword evidence="4 9" id="KW-0812">Transmembrane</keyword>
<feature type="transmembrane region" description="Helical" evidence="9">
    <location>
        <begin position="51"/>
        <end position="68"/>
    </location>
</feature>
<evidence type="ECO:0000256" key="2">
    <source>
        <dbReference type="ARBA" id="ARBA00007079"/>
    </source>
</evidence>
<protein>
    <submittedName>
        <fullName evidence="11">Aluminum-activated malate transporter 7-like isoform X2</fullName>
    </submittedName>
</protein>
<dbReference type="GeneID" id="111498954"/>
<evidence type="ECO:0000313" key="11">
    <source>
        <dbReference type="RefSeq" id="XP_023006127.1"/>
    </source>
</evidence>
<organism evidence="10 11">
    <name type="scientific">Cucurbita maxima</name>
    <name type="common">Pumpkin</name>
    <name type="synonym">Winter squash</name>
    <dbReference type="NCBI Taxonomy" id="3661"/>
    <lineage>
        <taxon>Eukaryota</taxon>
        <taxon>Viridiplantae</taxon>
        <taxon>Streptophyta</taxon>
        <taxon>Embryophyta</taxon>
        <taxon>Tracheophyta</taxon>
        <taxon>Spermatophyta</taxon>
        <taxon>Magnoliopsida</taxon>
        <taxon>eudicotyledons</taxon>
        <taxon>Gunneridae</taxon>
        <taxon>Pentapetalae</taxon>
        <taxon>rosids</taxon>
        <taxon>fabids</taxon>
        <taxon>Cucurbitales</taxon>
        <taxon>Cucurbitaceae</taxon>
        <taxon>Cucurbiteae</taxon>
        <taxon>Cucurbita</taxon>
    </lineage>
</organism>
<name>A0A6J1KV22_CUCMA</name>
<dbReference type="GO" id="GO:0034220">
    <property type="term" value="P:monoatomic ion transmembrane transport"/>
    <property type="evidence" value="ECO:0007669"/>
    <property type="project" value="UniProtKB-KW"/>
</dbReference>
<evidence type="ECO:0000256" key="9">
    <source>
        <dbReference type="SAM" id="Phobius"/>
    </source>
</evidence>
<dbReference type="AlphaFoldDB" id="A0A6J1KV22"/>
<dbReference type="Proteomes" id="UP000504608">
    <property type="component" value="Unplaced"/>
</dbReference>
<dbReference type="GO" id="GO:0015743">
    <property type="term" value="P:malate transport"/>
    <property type="evidence" value="ECO:0007669"/>
    <property type="project" value="InterPro"/>
</dbReference>
<keyword evidence="10" id="KW-1185">Reference proteome</keyword>
<sequence>MEMGSDEKVGLMRKGFEWVKKWVKGLVGKLVEVRSKATALGKDDPRRVIHSLKLGLALTIVSILYYYNPLYANFGVSAMWAVMTVVVVFEFSVGATLRKGLNRTFATLFAGALGAGAHYLAALSGHVGQPIITSIFVFLLVWAGQDLHNRIALNIENLAIFLEGYGSVECLKSLQDEQFTQEYKSILKSSGIEETLYNSARWEPGHGCFQFRHPWNQYLKIGALTSQCAFRIDALCRNLSSSNIQVSQKIQTEIQETCMEMSMESGKALRQLVSSIRELTQPTRAQIYTHNSKSAAKRLKTSLRSSHLWEDCDFLTLIPAATVGLLLVDVVECTEKISEAVQELASLAHFKSGKAEPMQSEKEKVQPNIGVAFVTIPISSV</sequence>
<feature type="transmembrane region" description="Helical" evidence="9">
    <location>
        <begin position="105"/>
        <end position="121"/>
    </location>
</feature>
<comment type="similarity">
    <text evidence="2">Belongs to the aromatic acid exporter (TC 2.A.85) family.</text>
</comment>
<dbReference type="GO" id="GO:0016020">
    <property type="term" value="C:membrane"/>
    <property type="evidence" value="ECO:0007669"/>
    <property type="project" value="UniProtKB-SubCell"/>
</dbReference>
<evidence type="ECO:0000256" key="3">
    <source>
        <dbReference type="ARBA" id="ARBA00022448"/>
    </source>
</evidence>
<dbReference type="RefSeq" id="XP_023006127.1">
    <property type="nucleotide sequence ID" value="XM_023150359.1"/>
</dbReference>
<keyword evidence="3" id="KW-0813">Transport</keyword>
<evidence type="ECO:0000256" key="1">
    <source>
        <dbReference type="ARBA" id="ARBA00004141"/>
    </source>
</evidence>